<proteinExistence type="predicted"/>
<reference evidence="3" key="1">
    <citation type="submission" date="2018-04" db="EMBL/GenBank/DDBJ databases">
        <authorList>
            <person name="Watanabe M."/>
            <person name="Kojima H."/>
        </authorList>
    </citation>
    <scope>NUCLEOTIDE SEQUENCE [LARGE SCALE GENOMIC DNA]</scope>
    <source>
        <strain evidence="3">Dysh456</strain>
    </source>
</reference>
<accession>A0A2Z6E4D3</accession>
<sequence>MAARHIAGVVFLAGHEWFSGDGQAFAWQRDLEKSATMRRPLERKRRETQVSEASAQPR</sequence>
<dbReference type="Proteomes" id="UP000270530">
    <property type="component" value="Chromosome"/>
</dbReference>
<organism evidence="2 3">
    <name type="scientific">Aerosticca soli</name>
    <dbReference type="NCBI Taxonomy" id="2010829"/>
    <lineage>
        <taxon>Bacteria</taxon>
        <taxon>Pseudomonadati</taxon>
        <taxon>Pseudomonadota</taxon>
        <taxon>Gammaproteobacteria</taxon>
        <taxon>Lysobacterales</taxon>
        <taxon>Rhodanobacteraceae</taxon>
        <taxon>Aerosticca</taxon>
    </lineage>
</organism>
<gene>
    <name evidence="2" type="ORF">ALSL_1298</name>
</gene>
<evidence type="ECO:0000313" key="2">
    <source>
        <dbReference type="EMBL" id="BBD79956.1"/>
    </source>
</evidence>
<dbReference type="EMBL" id="AP018560">
    <property type="protein sequence ID" value="BBD79956.1"/>
    <property type="molecule type" value="Genomic_DNA"/>
</dbReference>
<dbReference type="KEGG" id="rbd:ALSL_1298"/>
<evidence type="ECO:0000313" key="3">
    <source>
        <dbReference type="Proteomes" id="UP000270530"/>
    </source>
</evidence>
<protein>
    <submittedName>
        <fullName evidence="2">Uncharacterized protein</fullName>
    </submittedName>
</protein>
<feature type="region of interest" description="Disordered" evidence="1">
    <location>
        <begin position="36"/>
        <end position="58"/>
    </location>
</feature>
<keyword evidence="3" id="KW-1185">Reference proteome</keyword>
<dbReference type="AlphaFoldDB" id="A0A2Z6E4D3"/>
<reference evidence="3" key="2">
    <citation type="submission" date="2018-06" db="EMBL/GenBank/DDBJ databases">
        <title>Genome sequence of Rhodanobacteraceae bacterium strain Dysh456.</title>
        <authorList>
            <person name="Fukui M."/>
        </authorList>
    </citation>
    <scope>NUCLEOTIDE SEQUENCE [LARGE SCALE GENOMIC DNA]</scope>
    <source>
        <strain evidence="3">Dysh456</strain>
    </source>
</reference>
<evidence type="ECO:0000256" key="1">
    <source>
        <dbReference type="SAM" id="MobiDB-lite"/>
    </source>
</evidence>
<name>A0A2Z6E4D3_9GAMM</name>